<dbReference type="Proteomes" id="UP000006729">
    <property type="component" value="Chromosome 16"/>
</dbReference>
<name>A0A3N7HY50_POPTR</name>
<evidence type="ECO:0008006" key="3">
    <source>
        <dbReference type="Google" id="ProtNLM"/>
    </source>
</evidence>
<evidence type="ECO:0000313" key="2">
    <source>
        <dbReference type="Proteomes" id="UP000006729"/>
    </source>
</evidence>
<dbReference type="EMBL" id="CM009305">
    <property type="protein sequence ID" value="RQP01595.1"/>
    <property type="molecule type" value="Genomic_DNA"/>
</dbReference>
<dbReference type="AlphaFoldDB" id="A0A3N7HY50"/>
<accession>A0A3N7HY50</accession>
<protein>
    <recommendedName>
        <fullName evidence="3">F-box domain-containing protein</fullName>
    </recommendedName>
</protein>
<sequence>MAREKDLFGGHSEMSIIGTPKKDKLYSLPSFSLAIPNNEPKVTEKRLCFVLMEDRIGELSDDILSFILSFLTMRDAVKTRILLCNLYSFIYRCCPYLQPVLNSSLLNNWICSYGHV</sequence>
<reference evidence="1 2" key="1">
    <citation type="journal article" date="2006" name="Science">
        <title>The genome of black cottonwood, Populus trichocarpa (Torr. &amp; Gray).</title>
        <authorList>
            <person name="Tuskan G.A."/>
            <person name="Difazio S."/>
            <person name="Jansson S."/>
            <person name="Bohlmann J."/>
            <person name="Grigoriev I."/>
            <person name="Hellsten U."/>
            <person name="Putnam N."/>
            <person name="Ralph S."/>
            <person name="Rombauts S."/>
            <person name="Salamov A."/>
            <person name="Schein J."/>
            <person name="Sterck L."/>
            <person name="Aerts A."/>
            <person name="Bhalerao R.R."/>
            <person name="Bhalerao R.P."/>
            <person name="Blaudez D."/>
            <person name="Boerjan W."/>
            <person name="Brun A."/>
            <person name="Brunner A."/>
            <person name="Busov V."/>
            <person name="Campbell M."/>
            <person name="Carlson J."/>
            <person name="Chalot M."/>
            <person name="Chapman J."/>
            <person name="Chen G.L."/>
            <person name="Cooper D."/>
            <person name="Coutinho P.M."/>
            <person name="Couturier J."/>
            <person name="Covert S."/>
            <person name="Cronk Q."/>
            <person name="Cunningham R."/>
            <person name="Davis J."/>
            <person name="Degroeve S."/>
            <person name="Dejardin A."/>
            <person name="Depamphilis C."/>
            <person name="Detter J."/>
            <person name="Dirks B."/>
            <person name="Dubchak I."/>
            <person name="Duplessis S."/>
            <person name="Ehlting J."/>
            <person name="Ellis B."/>
            <person name="Gendler K."/>
            <person name="Goodstein D."/>
            <person name="Gribskov M."/>
            <person name="Grimwood J."/>
            <person name="Groover A."/>
            <person name="Gunter L."/>
            <person name="Hamberger B."/>
            <person name="Heinze B."/>
            <person name="Helariutta Y."/>
            <person name="Henrissat B."/>
            <person name="Holligan D."/>
            <person name="Holt R."/>
            <person name="Huang W."/>
            <person name="Islam-Faridi N."/>
            <person name="Jones S."/>
            <person name="Jones-Rhoades M."/>
            <person name="Jorgensen R."/>
            <person name="Joshi C."/>
            <person name="Kangasjarvi J."/>
            <person name="Karlsson J."/>
            <person name="Kelleher C."/>
            <person name="Kirkpatrick R."/>
            <person name="Kirst M."/>
            <person name="Kohler A."/>
            <person name="Kalluri U."/>
            <person name="Larimer F."/>
            <person name="Leebens-Mack J."/>
            <person name="Leple J.C."/>
            <person name="Locascio P."/>
            <person name="Lou Y."/>
            <person name="Lucas S."/>
            <person name="Martin F."/>
            <person name="Montanini B."/>
            <person name="Napoli C."/>
            <person name="Nelson D.R."/>
            <person name="Nelson C."/>
            <person name="Nieminen K."/>
            <person name="Nilsson O."/>
            <person name="Pereda V."/>
            <person name="Peter G."/>
            <person name="Philippe R."/>
            <person name="Pilate G."/>
            <person name="Poliakov A."/>
            <person name="Razumovskaya J."/>
            <person name="Richardson P."/>
            <person name="Rinaldi C."/>
            <person name="Ritland K."/>
            <person name="Rouze P."/>
            <person name="Ryaboy D."/>
            <person name="Schmutz J."/>
            <person name="Schrader J."/>
            <person name="Segerman B."/>
            <person name="Shin H."/>
            <person name="Siddiqui A."/>
            <person name="Sterky F."/>
            <person name="Terry A."/>
            <person name="Tsai C.J."/>
            <person name="Uberbacher E."/>
            <person name="Unneberg P."/>
            <person name="Vahala J."/>
            <person name="Wall K."/>
            <person name="Wessler S."/>
            <person name="Yang G."/>
            <person name="Yin T."/>
            <person name="Douglas C."/>
            <person name="Marra M."/>
            <person name="Sandberg G."/>
            <person name="Van de Peer Y."/>
            <person name="Rokhsar D."/>
        </authorList>
    </citation>
    <scope>NUCLEOTIDE SEQUENCE [LARGE SCALE GENOMIC DNA]</scope>
    <source>
        <strain evidence="2">cv. Nisqually</strain>
    </source>
</reference>
<proteinExistence type="predicted"/>
<organism evidence="1 2">
    <name type="scientific">Populus trichocarpa</name>
    <name type="common">Western balsam poplar</name>
    <name type="synonym">Populus balsamifera subsp. trichocarpa</name>
    <dbReference type="NCBI Taxonomy" id="3694"/>
    <lineage>
        <taxon>Eukaryota</taxon>
        <taxon>Viridiplantae</taxon>
        <taxon>Streptophyta</taxon>
        <taxon>Embryophyta</taxon>
        <taxon>Tracheophyta</taxon>
        <taxon>Spermatophyta</taxon>
        <taxon>Magnoliopsida</taxon>
        <taxon>eudicotyledons</taxon>
        <taxon>Gunneridae</taxon>
        <taxon>Pentapetalae</taxon>
        <taxon>rosids</taxon>
        <taxon>fabids</taxon>
        <taxon>Malpighiales</taxon>
        <taxon>Salicaceae</taxon>
        <taxon>Saliceae</taxon>
        <taxon>Populus</taxon>
    </lineage>
</organism>
<dbReference type="InParanoid" id="A0A3N7HY50"/>
<evidence type="ECO:0000313" key="1">
    <source>
        <dbReference type="EMBL" id="RQP01595.1"/>
    </source>
</evidence>
<gene>
    <name evidence="1" type="ORF">POPTR_016G108650</name>
</gene>
<keyword evidence="2" id="KW-1185">Reference proteome</keyword>